<evidence type="ECO:0000313" key="2">
    <source>
        <dbReference type="Proteomes" id="UP000245626"/>
    </source>
</evidence>
<name>A0ACD0NVK6_9BASI</name>
<organism evidence="1 2">
    <name type="scientific">Violaceomyces palustris</name>
    <dbReference type="NCBI Taxonomy" id="1673888"/>
    <lineage>
        <taxon>Eukaryota</taxon>
        <taxon>Fungi</taxon>
        <taxon>Dikarya</taxon>
        <taxon>Basidiomycota</taxon>
        <taxon>Ustilaginomycotina</taxon>
        <taxon>Ustilaginomycetes</taxon>
        <taxon>Violaceomycetales</taxon>
        <taxon>Violaceomycetaceae</taxon>
        <taxon>Violaceomyces</taxon>
    </lineage>
</organism>
<dbReference type="EMBL" id="KZ819998">
    <property type="protein sequence ID" value="PWN49859.1"/>
    <property type="molecule type" value="Genomic_DNA"/>
</dbReference>
<dbReference type="Proteomes" id="UP000245626">
    <property type="component" value="Unassembled WGS sequence"/>
</dbReference>
<keyword evidence="2" id="KW-1185">Reference proteome</keyword>
<reference evidence="1 2" key="1">
    <citation type="journal article" date="2018" name="Mol. Biol. Evol.">
        <title>Broad Genomic Sampling Reveals a Smut Pathogenic Ancestry of the Fungal Clade Ustilaginomycotina.</title>
        <authorList>
            <person name="Kijpornyongpan T."/>
            <person name="Mondo S.J."/>
            <person name="Barry K."/>
            <person name="Sandor L."/>
            <person name="Lee J."/>
            <person name="Lipzen A."/>
            <person name="Pangilinan J."/>
            <person name="LaButti K."/>
            <person name="Hainaut M."/>
            <person name="Henrissat B."/>
            <person name="Grigoriev I.V."/>
            <person name="Spatafora J.W."/>
            <person name="Aime M.C."/>
        </authorList>
    </citation>
    <scope>NUCLEOTIDE SEQUENCE [LARGE SCALE GENOMIC DNA]</scope>
    <source>
        <strain evidence="1 2">SA 807</strain>
    </source>
</reference>
<evidence type="ECO:0000313" key="1">
    <source>
        <dbReference type="EMBL" id="PWN49859.1"/>
    </source>
</evidence>
<gene>
    <name evidence="1" type="ORF">IE53DRAFT_396728</name>
</gene>
<protein>
    <submittedName>
        <fullName evidence="1">Uncharacterized protein</fullName>
    </submittedName>
</protein>
<accession>A0ACD0NVK6</accession>
<proteinExistence type="predicted"/>
<sequence>MNPLSPSRSSPPKALHVFVFVSLFKGPSFYPLSSSACRRPTSILSQGSLCPFVPSPFGSESSPNFLKHSDPSSLDDSSLETRRDSEEATMRLDLSLLTVLLFFGLAGHLAKGVPMMFESLLKKGDSIIHSSTTVSEKVASALSKAPRGSHPEYHVIDVENDAFSKEGEIREMGFPSPSDVGKYEILDHLVWHPTRETEASADALRRYTKDPVGVSVVHNLQELRSRITKSWGRSSQIRSSQS</sequence>